<dbReference type="OrthoDB" id="2121828at2759"/>
<evidence type="ECO:0000256" key="3">
    <source>
        <dbReference type="ARBA" id="ARBA00023002"/>
    </source>
</evidence>
<evidence type="ECO:0000256" key="4">
    <source>
        <dbReference type="ARBA" id="ARBA00023008"/>
    </source>
</evidence>
<comment type="caution">
    <text evidence="7">The sequence shown here is derived from an EMBL/GenBank/DDBJ whole genome shotgun (WGS) entry which is preliminary data.</text>
</comment>
<dbReference type="SMR" id="A0A482WV45"/>
<gene>
    <name evidence="7" type="ORF">LSTR_LSTR014886</name>
</gene>
<proteinExistence type="inferred from homology"/>
<dbReference type="InParanoid" id="A0A482WV45"/>
<comment type="similarity">
    <text evidence="1">Belongs to the multicopper oxidase family.</text>
</comment>
<dbReference type="GO" id="GO:0006826">
    <property type="term" value="P:iron ion transport"/>
    <property type="evidence" value="ECO:0007669"/>
    <property type="project" value="TreeGrafter"/>
</dbReference>
<evidence type="ECO:0000313" key="7">
    <source>
        <dbReference type="EMBL" id="RZF37166.1"/>
    </source>
</evidence>
<dbReference type="AlphaFoldDB" id="A0A482WV45"/>
<feature type="domain" description="Plastocyanin-like" evidence="5">
    <location>
        <begin position="70"/>
        <end position="177"/>
    </location>
</feature>
<keyword evidence="4" id="KW-0186">Copper</keyword>
<dbReference type="Pfam" id="PF07732">
    <property type="entry name" value="Cu-oxidase_3"/>
    <property type="match status" value="1"/>
</dbReference>
<evidence type="ECO:0000256" key="2">
    <source>
        <dbReference type="ARBA" id="ARBA00022723"/>
    </source>
</evidence>
<dbReference type="PANTHER" id="PTHR11709:SF394">
    <property type="entry name" value="FI03373P-RELATED"/>
    <property type="match status" value="1"/>
</dbReference>
<accession>A0A482WV45</accession>
<dbReference type="PANTHER" id="PTHR11709">
    <property type="entry name" value="MULTI-COPPER OXIDASE"/>
    <property type="match status" value="1"/>
</dbReference>
<organism evidence="7 8">
    <name type="scientific">Laodelphax striatellus</name>
    <name type="common">Small brown planthopper</name>
    <name type="synonym">Delphax striatella</name>
    <dbReference type="NCBI Taxonomy" id="195883"/>
    <lineage>
        <taxon>Eukaryota</taxon>
        <taxon>Metazoa</taxon>
        <taxon>Ecdysozoa</taxon>
        <taxon>Arthropoda</taxon>
        <taxon>Hexapoda</taxon>
        <taxon>Insecta</taxon>
        <taxon>Pterygota</taxon>
        <taxon>Neoptera</taxon>
        <taxon>Paraneoptera</taxon>
        <taxon>Hemiptera</taxon>
        <taxon>Auchenorrhyncha</taxon>
        <taxon>Fulgoroidea</taxon>
        <taxon>Delphacidae</taxon>
        <taxon>Criomorphinae</taxon>
        <taxon>Laodelphax</taxon>
    </lineage>
</organism>
<dbReference type="FunFam" id="2.60.40.420:FF:000045">
    <property type="entry name" value="Laccase 2"/>
    <property type="match status" value="1"/>
</dbReference>
<keyword evidence="8" id="KW-1185">Reference proteome</keyword>
<dbReference type="STRING" id="195883.A0A482WV45"/>
<feature type="domain" description="Plastocyanin-like" evidence="6">
    <location>
        <begin position="1"/>
        <end position="54"/>
    </location>
</feature>
<dbReference type="GO" id="GO:0005507">
    <property type="term" value="F:copper ion binding"/>
    <property type="evidence" value="ECO:0007669"/>
    <property type="project" value="InterPro"/>
</dbReference>
<dbReference type="SUPFAM" id="SSF49503">
    <property type="entry name" value="Cupredoxins"/>
    <property type="match status" value="2"/>
</dbReference>
<dbReference type="InterPro" id="IPR011707">
    <property type="entry name" value="Cu-oxidase-like_N"/>
</dbReference>
<evidence type="ECO:0000313" key="8">
    <source>
        <dbReference type="Proteomes" id="UP000291343"/>
    </source>
</evidence>
<dbReference type="InterPro" id="IPR045087">
    <property type="entry name" value="Cu-oxidase_fam"/>
</dbReference>
<reference evidence="7 8" key="1">
    <citation type="journal article" date="2017" name="Gigascience">
        <title>Genome sequence of the small brown planthopper, Laodelphax striatellus.</title>
        <authorList>
            <person name="Zhu J."/>
            <person name="Jiang F."/>
            <person name="Wang X."/>
            <person name="Yang P."/>
            <person name="Bao Y."/>
            <person name="Zhao W."/>
            <person name="Wang W."/>
            <person name="Lu H."/>
            <person name="Wang Q."/>
            <person name="Cui N."/>
            <person name="Li J."/>
            <person name="Chen X."/>
            <person name="Luo L."/>
            <person name="Yu J."/>
            <person name="Kang L."/>
            <person name="Cui F."/>
        </authorList>
    </citation>
    <scope>NUCLEOTIDE SEQUENCE [LARGE SCALE GENOMIC DNA]</scope>
    <source>
        <strain evidence="7">Lst14</strain>
    </source>
</reference>
<dbReference type="InterPro" id="IPR001117">
    <property type="entry name" value="Cu-oxidase_2nd"/>
</dbReference>
<keyword evidence="2" id="KW-0479">Metal-binding</keyword>
<dbReference type="EMBL" id="QKKF02025209">
    <property type="protein sequence ID" value="RZF37166.1"/>
    <property type="molecule type" value="Genomic_DNA"/>
</dbReference>
<sequence>MDGVPMITQCPILEHQIFRYTFKPDNPGLFFWHSHSGLQKLDGFEGSMIVRQPESQQHYRDLYDYDLPSHIIFLQDWLHVTADEFYQGLKTRTLDQFPVTYLINGRARSKTFNGSDYSKTPFTVYKIRKDFSYLFHIISGTCLICPVRLQIENHLMTIVGTDGRDAQPKTVGSVTLGAEIWSIRVVACRGQKRLHRVVSQLMLQGDLKKVISLAPLRSFLDPT</sequence>
<dbReference type="GO" id="GO:0005886">
    <property type="term" value="C:plasma membrane"/>
    <property type="evidence" value="ECO:0007669"/>
    <property type="project" value="TreeGrafter"/>
</dbReference>
<evidence type="ECO:0000259" key="6">
    <source>
        <dbReference type="Pfam" id="PF07732"/>
    </source>
</evidence>
<dbReference type="GO" id="GO:0016491">
    <property type="term" value="F:oxidoreductase activity"/>
    <property type="evidence" value="ECO:0007669"/>
    <property type="project" value="UniProtKB-KW"/>
</dbReference>
<keyword evidence="3" id="KW-0560">Oxidoreductase</keyword>
<dbReference type="Proteomes" id="UP000291343">
    <property type="component" value="Unassembled WGS sequence"/>
</dbReference>
<dbReference type="Gene3D" id="2.60.40.420">
    <property type="entry name" value="Cupredoxins - blue copper proteins"/>
    <property type="match status" value="2"/>
</dbReference>
<dbReference type="InterPro" id="IPR008972">
    <property type="entry name" value="Cupredoxin"/>
</dbReference>
<evidence type="ECO:0008006" key="9">
    <source>
        <dbReference type="Google" id="ProtNLM"/>
    </source>
</evidence>
<protein>
    <recommendedName>
        <fullName evidence="9">Plastocyanin-like domain-containing protein</fullName>
    </recommendedName>
</protein>
<name>A0A482WV45_LAOST</name>
<evidence type="ECO:0000256" key="1">
    <source>
        <dbReference type="ARBA" id="ARBA00010609"/>
    </source>
</evidence>
<evidence type="ECO:0000259" key="5">
    <source>
        <dbReference type="Pfam" id="PF00394"/>
    </source>
</evidence>
<dbReference type="Pfam" id="PF00394">
    <property type="entry name" value="Cu-oxidase"/>
    <property type="match status" value="1"/>
</dbReference>